<protein>
    <recommendedName>
        <fullName evidence="1">Reverse transcriptase domain-containing protein</fullName>
    </recommendedName>
</protein>
<name>A0A8S2VS46_9BILA</name>
<accession>A0A8S2VS46</accession>
<dbReference type="AlphaFoldDB" id="A0A8S2VS46"/>
<dbReference type="Proteomes" id="UP000682733">
    <property type="component" value="Unassembled WGS sequence"/>
</dbReference>
<comment type="caution">
    <text evidence="2">The sequence shown here is derived from an EMBL/GenBank/DDBJ whole genome shotgun (WGS) entry which is preliminary data.</text>
</comment>
<dbReference type="InterPro" id="IPR000477">
    <property type="entry name" value="RT_dom"/>
</dbReference>
<dbReference type="Gene3D" id="3.10.10.10">
    <property type="entry name" value="HIV Type 1 Reverse Transcriptase, subunit A, domain 1"/>
    <property type="match status" value="1"/>
</dbReference>
<feature type="domain" description="Reverse transcriptase" evidence="1">
    <location>
        <begin position="72"/>
        <end position="143"/>
    </location>
</feature>
<dbReference type="Gene3D" id="3.30.70.270">
    <property type="match status" value="1"/>
</dbReference>
<dbReference type="InterPro" id="IPR043502">
    <property type="entry name" value="DNA/RNA_pol_sf"/>
</dbReference>
<dbReference type="CDD" id="cd01647">
    <property type="entry name" value="RT_LTR"/>
    <property type="match status" value="1"/>
</dbReference>
<dbReference type="SUPFAM" id="SSF56672">
    <property type="entry name" value="DNA/RNA polymerases"/>
    <property type="match status" value="1"/>
</dbReference>
<gene>
    <name evidence="2" type="ORF">TMI583_LOCUS43875</name>
</gene>
<dbReference type="InterPro" id="IPR053134">
    <property type="entry name" value="RNA-dir_DNA_polymerase"/>
</dbReference>
<evidence type="ECO:0000313" key="2">
    <source>
        <dbReference type="EMBL" id="CAF4409018.1"/>
    </source>
</evidence>
<reference evidence="2" key="1">
    <citation type="submission" date="2021-02" db="EMBL/GenBank/DDBJ databases">
        <authorList>
            <person name="Nowell W R."/>
        </authorList>
    </citation>
    <scope>NUCLEOTIDE SEQUENCE</scope>
</reference>
<feature type="non-terminal residue" evidence="2">
    <location>
        <position position="1"/>
    </location>
</feature>
<evidence type="ECO:0000313" key="3">
    <source>
        <dbReference type="Proteomes" id="UP000682733"/>
    </source>
</evidence>
<proteinExistence type="predicted"/>
<evidence type="ECO:0000259" key="1">
    <source>
        <dbReference type="Pfam" id="PF00078"/>
    </source>
</evidence>
<dbReference type="InterPro" id="IPR043128">
    <property type="entry name" value="Rev_trsase/Diguanyl_cyclase"/>
</dbReference>
<dbReference type="PANTHER" id="PTHR24559:SF444">
    <property type="entry name" value="REVERSE TRANSCRIPTASE DOMAIN-CONTAINING PROTEIN"/>
    <property type="match status" value="1"/>
</dbReference>
<organism evidence="2 3">
    <name type="scientific">Didymodactylos carnosus</name>
    <dbReference type="NCBI Taxonomy" id="1234261"/>
    <lineage>
        <taxon>Eukaryota</taxon>
        <taxon>Metazoa</taxon>
        <taxon>Spiralia</taxon>
        <taxon>Gnathifera</taxon>
        <taxon>Rotifera</taxon>
        <taxon>Eurotatoria</taxon>
        <taxon>Bdelloidea</taxon>
        <taxon>Philodinida</taxon>
        <taxon>Philodinidae</taxon>
        <taxon>Didymodactylos</taxon>
    </lineage>
</organism>
<dbReference type="PANTHER" id="PTHR24559">
    <property type="entry name" value="TRANSPOSON TY3-I GAG-POL POLYPROTEIN"/>
    <property type="match status" value="1"/>
</dbReference>
<dbReference type="EMBL" id="CAJOBA010074279">
    <property type="protein sequence ID" value="CAF4409018.1"/>
    <property type="molecule type" value="Genomic_DNA"/>
</dbReference>
<dbReference type="Pfam" id="PF00078">
    <property type="entry name" value="RVT_1"/>
    <property type="match status" value="1"/>
</dbReference>
<sequence>ICHTYQSSAENLLWTTVEHTIDLVEGGEPQQAKLHRKSPADNNTIDQQTNELLQKHIARPSNSPWAAPIVLVKKKDGTPRFCIDYRLSAKYVYKKDSYPLPNIRDMFDHLNGAKYYYNRNLKLGYHQIPIGEEDKPKTAFRTSRGLFDSV</sequence>